<protein>
    <submittedName>
        <fullName evidence="2">Glycosyl hydrolase, family 15</fullName>
    </submittedName>
</protein>
<dbReference type="InterPro" id="IPR012341">
    <property type="entry name" value="6hp_glycosidase-like_sf"/>
</dbReference>
<dbReference type="InterPro" id="IPR011613">
    <property type="entry name" value="GH15-like"/>
</dbReference>
<comment type="caution">
    <text evidence="2">The sequence shown here is derived from an EMBL/GenBank/DDBJ whole genome shotgun (WGS) entry which is preliminary data.</text>
</comment>
<dbReference type="GO" id="GO:0005975">
    <property type="term" value="P:carbohydrate metabolic process"/>
    <property type="evidence" value="ECO:0007669"/>
    <property type="project" value="InterPro"/>
</dbReference>
<dbReference type="PANTHER" id="PTHR31616">
    <property type="entry name" value="TREHALASE"/>
    <property type="match status" value="1"/>
</dbReference>
<reference evidence="2" key="2">
    <citation type="journal article" date="2014" name="ISME J.">
        <title>Microbial stratification in low pH oxic and suboxic macroscopic growths along an acid mine drainage.</title>
        <authorList>
            <person name="Mendez-Garcia C."/>
            <person name="Mesa V."/>
            <person name="Sprenger R.R."/>
            <person name="Richter M."/>
            <person name="Diez M.S."/>
            <person name="Solano J."/>
            <person name="Bargiela R."/>
            <person name="Golyshina O.V."/>
            <person name="Manteca A."/>
            <person name="Ramos J.L."/>
            <person name="Gallego J.R."/>
            <person name="Llorente I."/>
            <person name="Martins Dos Santos V.A."/>
            <person name="Jensen O.N."/>
            <person name="Pelaez A.I."/>
            <person name="Sanchez J."/>
            <person name="Ferrer M."/>
        </authorList>
    </citation>
    <scope>NUCLEOTIDE SEQUENCE</scope>
</reference>
<sequence length="277" mass="31559">GYMHTKPVRIGNKASNQLQIDEYGSIINAIYYLAKIGGIVNSYLWSFVIDFLKILEKLWKEADSSIWEFRTEPKHYVYSKLICWAAFDRAILMGKSLKMSGPFDAWREIANQIKKAILDNGVDPTGTYLTQYFGSDQVDGSLLRLPLIGFLPTSDPLVTGTVQKIEDDLMHDGYLFKRYLNDDGFRVQDNAFLLLSFWYVEGLVAMGKTRKAREAFESLIQRGNHLNLFSEEIDLKTGEMLGNFPQALSHIGIIRVATRLNDAFKQKLNASSMKSNY</sequence>
<dbReference type="Gene3D" id="1.50.10.10">
    <property type="match status" value="1"/>
</dbReference>
<dbReference type="SUPFAM" id="SSF48208">
    <property type="entry name" value="Six-hairpin glycosidases"/>
    <property type="match status" value="1"/>
</dbReference>
<dbReference type="AlphaFoldDB" id="T0ZTI2"/>
<dbReference type="GO" id="GO:0004553">
    <property type="term" value="F:hydrolase activity, hydrolyzing O-glycosyl compounds"/>
    <property type="evidence" value="ECO:0007669"/>
    <property type="project" value="TreeGrafter"/>
</dbReference>
<evidence type="ECO:0000259" key="1">
    <source>
        <dbReference type="Pfam" id="PF00723"/>
    </source>
</evidence>
<accession>T0ZTI2</accession>
<evidence type="ECO:0000313" key="2">
    <source>
        <dbReference type="EMBL" id="EQD47872.1"/>
    </source>
</evidence>
<gene>
    <name evidence="2" type="ORF">B2A_08251</name>
</gene>
<organism evidence="2">
    <name type="scientific">mine drainage metagenome</name>
    <dbReference type="NCBI Taxonomy" id="410659"/>
    <lineage>
        <taxon>unclassified sequences</taxon>
        <taxon>metagenomes</taxon>
        <taxon>ecological metagenomes</taxon>
    </lineage>
</organism>
<name>T0ZTI2_9ZZZZ</name>
<feature type="domain" description="GH15-like" evidence="1">
    <location>
        <begin position="1"/>
        <end position="257"/>
    </location>
</feature>
<feature type="non-terminal residue" evidence="2">
    <location>
        <position position="1"/>
    </location>
</feature>
<dbReference type="Pfam" id="PF00723">
    <property type="entry name" value="Glyco_hydro_15"/>
    <property type="match status" value="1"/>
</dbReference>
<keyword evidence="2" id="KW-0378">Hydrolase</keyword>
<dbReference type="InterPro" id="IPR008928">
    <property type="entry name" value="6-hairpin_glycosidase_sf"/>
</dbReference>
<reference evidence="2" key="1">
    <citation type="submission" date="2013-08" db="EMBL/GenBank/DDBJ databases">
        <authorList>
            <person name="Mendez C."/>
            <person name="Richter M."/>
            <person name="Ferrer M."/>
            <person name="Sanchez J."/>
        </authorList>
    </citation>
    <scope>NUCLEOTIDE SEQUENCE</scope>
</reference>
<dbReference type="EMBL" id="AUZZ01005932">
    <property type="protein sequence ID" value="EQD47872.1"/>
    <property type="molecule type" value="Genomic_DNA"/>
</dbReference>
<dbReference type="PANTHER" id="PTHR31616:SF0">
    <property type="entry name" value="GLUCAN 1,4-ALPHA-GLUCOSIDASE"/>
    <property type="match status" value="1"/>
</dbReference>
<proteinExistence type="predicted"/>